<protein>
    <recommendedName>
        <fullName evidence="4">RING-type domain-containing protein</fullName>
    </recommendedName>
</protein>
<evidence type="ECO:0000313" key="5">
    <source>
        <dbReference type="EMBL" id="KAK7394697.1"/>
    </source>
</evidence>
<dbReference type="Gene3D" id="3.30.40.10">
    <property type="entry name" value="Zinc/RING finger domain, C3HC4 (zinc finger)"/>
    <property type="match status" value="1"/>
</dbReference>
<proteinExistence type="predicted"/>
<dbReference type="PROSITE" id="PS50089">
    <property type="entry name" value="ZF_RING_2"/>
    <property type="match status" value="1"/>
</dbReference>
<evidence type="ECO:0000256" key="2">
    <source>
        <dbReference type="SAM" id="MobiDB-lite"/>
    </source>
</evidence>
<name>A0AAN9SJC6_PSOTE</name>
<keyword evidence="1" id="KW-0479">Metal-binding</keyword>
<evidence type="ECO:0000256" key="3">
    <source>
        <dbReference type="SAM" id="Phobius"/>
    </source>
</evidence>
<dbReference type="InterPro" id="IPR013083">
    <property type="entry name" value="Znf_RING/FYVE/PHD"/>
</dbReference>
<feature type="compositionally biased region" description="Low complexity" evidence="2">
    <location>
        <begin position="57"/>
        <end position="70"/>
    </location>
</feature>
<dbReference type="CDD" id="cd16454">
    <property type="entry name" value="RING-H2_PA-TM-RING"/>
    <property type="match status" value="1"/>
</dbReference>
<evidence type="ECO:0000259" key="4">
    <source>
        <dbReference type="PROSITE" id="PS50089"/>
    </source>
</evidence>
<keyword evidence="3" id="KW-0472">Membrane</keyword>
<dbReference type="GO" id="GO:0016740">
    <property type="term" value="F:transferase activity"/>
    <property type="evidence" value="ECO:0007669"/>
    <property type="project" value="InterPro"/>
</dbReference>
<feature type="domain" description="RING-type" evidence="4">
    <location>
        <begin position="113"/>
        <end position="155"/>
    </location>
</feature>
<evidence type="ECO:0000256" key="1">
    <source>
        <dbReference type="PROSITE-ProRule" id="PRU00175"/>
    </source>
</evidence>
<dbReference type="EMBL" id="JAYMYS010000004">
    <property type="protein sequence ID" value="KAK7394697.1"/>
    <property type="molecule type" value="Genomic_DNA"/>
</dbReference>
<sequence>MSTPSQSPSPSIPMSLSLSPSKNDLDLFTKLFLFFLFLSLFVRVCYVFVSTRRDQQDNNNSVNSNNNTSTTRDDDEEQNHHPSGLPIHVLNSYHTFPYTKTNVAAMCDHNTTCSICIEEYEDSDMLRIMPLCRHYFHRDCVDAWLKVHSSCPVCRNSLLEAIHINNGATMERV</sequence>
<keyword evidence="1" id="KW-0863">Zinc-finger</keyword>
<reference evidence="5 6" key="1">
    <citation type="submission" date="2024-01" db="EMBL/GenBank/DDBJ databases">
        <title>The genomes of 5 underutilized Papilionoideae crops provide insights into root nodulation and disease resistanc.</title>
        <authorList>
            <person name="Jiang F."/>
        </authorList>
    </citation>
    <scope>NUCLEOTIDE SEQUENCE [LARGE SCALE GENOMIC DNA]</scope>
    <source>
        <strain evidence="5">DUOXIRENSHENG_FW03</strain>
        <tissue evidence="5">Leaves</tissue>
    </source>
</reference>
<dbReference type="InterPro" id="IPR001841">
    <property type="entry name" value="Znf_RING"/>
</dbReference>
<dbReference type="AlphaFoldDB" id="A0AAN9SJC6"/>
<feature type="transmembrane region" description="Helical" evidence="3">
    <location>
        <begin position="27"/>
        <end position="49"/>
    </location>
</feature>
<dbReference type="Proteomes" id="UP001386955">
    <property type="component" value="Unassembled WGS sequence"/>
</dbReference>
<dbReference type="PANTHER" id="PTHR46592:SF5">
    <property type="entry name" value="ANAPHASE-PROMOTING COMPLEX SUBUNIT 11 RING-H2 FINGER PROTEIN"/>
    <property type="match status" value="1"/>
</dbReference>
<comment type="caution">
    <text evidence="5">The sequence shown here is derived from an EMBL/GenBank/DDBJ whole genome shotgun (WGS) entry which is preliminary data.</text>
</comment>
<dbReference type="Pfam" id="PF13639">
    <property type="entry name" value="zf-RING_2"/>
    <property type="match status" value="1"/>
</dbReference>
<keyword evidence="1" id="KW-0862">Zinc</keyword>
<feature type="region of interest" description="Disordered" evidence="2">
    <location>
        <begin position="56"/>
        <end position="83"/>
    </location>
</feature>
<keyword evidence="3" id="KW-1133">Transmembrane helix</keyword>
<dbReference type="PANTHER" id="PTHR46592">
    <property type="entry name" value="RING-H2 FINGER PROTEIN ATL67"/>
    <property type="match status" value="1"/>
</dbReference>
<dbReference type="InterPro" id="IPR044289">
    <property type="entry name" value="ATL67-70"/>
</dbReference>
<accession>A0AAN9SJC6</accession>
<dbReference type="SUPFAM" id="SSF57850">
    <property type="entry name" value="RING/U-box"/>
    <property type="match status" value="1"/>
</dbReference>
<gene>
    <name evidence="5" type="ORF">VNO78_15232</name>
</gene>
<dbReference type="SMART" id="SM00184">
    <property type="entry name" value="RING"/>
    <property type="match status" value="1"/>
</dbReference>
<dbReference type="GO" id="GO:0016567">
    <property type="term" value="P:protein ubiquitination"/>
    <property type="evidence" value="ECO:0007669"/>
    <property type="project" value="InterPro"/>
</dbReference>
<keyword evidence="3" id="KW-0812">Transmembrane</keyword>
<dbReference type="GO" id="GO:0008270">
    <property type="term" value="F:zinc ion binding"/>
    <property type="evidence" value="ECO:0007669"/>
    <property type="project" value="UniProtKB-KW"/>
</dbReference>
<keyword evidence="6" id="KW-1185">Reference proteome</keyword>
<organism evidence="5 6">
    <name type="scientific">Psophocarpus tetragonolobus</name>
    <name type="common">Winged bean</name>
    <name type="synonym">Dolichos tetragonolobus</name>
    <dbReference type="NCBI Taxonomy" id="3891"/>
    <lineage>
        <taxon>Eukaryota</taxon>
        <taxon>Viridiplantae</taxon>
        <taxon>Streptophyta</taxon>
        <taxon>Embryophyta</taxon>
        <taxon>Tracheophyta</taxon>
        <taxon>Spermatophyta</taxon>
        <taxon>Magnoliopsida</taxon>
        <taxon>eudicotyledons</taxon>
        <taxon>Gunneridae</taxon>
        <taxon>Pentapetalae</taxon>
        <taxon>rosids</taxon>
        <taxon>fabids</taxon>
        <taxon>Fabales</taxon>
        <taxon>Fabaceae</taxon>
        <taxon>Papilionoideae</taxon>
        <taxon>50 kb inversion clade</taxon>
        <taxon>NPAAA clade</taxon>
        <taxon>indigoferoid/millettioid clade</taxon>
        <taxon>Phaseoleae</taxon>
        <taxon>Psophocarpus</taxon>
    </lineage>
</organism>
<evidence type="ECO:0000313" key="6">
    <source>
        <dbReference type="Proteomes" id="UP001386955"/>
    </source>
</evidence>